<keyword evidence="4" id="KW-1185">Reference proteome</keyword>
<evidence type="ECO:0000313" key="4">
    <source>
        <dbReference type="Proteomes" id="UP001054252"/>
    </source>
</evidence>
<dbReference type="Proteomes" id="UP001054252">
    <property type="component" value="Unassembled WGS sequence"/>
</dbReference>
<gene>
    <name evidence="3" type="ORF">SLEP1_g5095</name>
</gene>
<name>A0AAV5HWT5_9ROSI</name>
<dbReference type="PANTHER" id="PTHR43092:SF2">
    <property type="entry name" value="HERCYNYLCYSTEINE SULFOXIDE LYASE"/>
    <property type="match status" value="1"/>
</dbReference>
<reference evidence="3 4" key="1">
    <citation type="journal article" date="2021" name="Commun. Biol.">
        <title>The genome of Shorea leprosula (Dipterocarpaceae) highlights the ecological relevance of drought in aseasonal tropical rainforests.</title>
        <authorList>
            <person name="Ng K.K.S."/>
            <person name="Kobayashi M.J."/>
            <person name="Fawcett J.A."/>
            <person name="Hatakeyama M."/>
            <person name="Paape T."/>
            <person name="Ng C.H."/>
            <person name="Ang C.C."/>
            <person name="Tnah L.H."/>
            <person name="Lee C.T."/>
            <person name="Nishiyama T."/>
            <person name="Sese J."/>
            <person name="O'Brien M.J."/>
            <person name="Copetti D."/>
            <person name="Mohd Noor M.I."/>
            <person name="Ong R.C."/>
            <person name="Putra M."/>
            <person name="Sireger I.Z."/>
            <person name="Indrioko S."/>
            <person name="Kosugi Y."/>
            <person name="Izuno A."/>
            <person name="Isagi Y."/>
            <person name="Lee S.L."/>
            <person name="Shimizu K.K."/>
        </authorList>
    </citation>
    <scope>NUCLEOTIDE SEQUENCE [LARGE SCALE GENOMIC DNA]</scope>
    <source>
        <strain evidence="3">214</strain>
    </source>
</reference>
<dbReference type="InterPro" id="IPR015421">
    <property type="entry name" value="PyrdxlP-dep_Trfase_major"/>
</dbReference>
<keyword evidence="1" id="KW-0663">Pyridoxal phosphate</keyword>
<feature type="domain" description="Aminotransferase class V" evidence="2">
    <location>
        <begin position="93"/>
        <end position="281"/>
    </location>
</feature>
<organism evidence="3 4">
    <name type="scientific">Rubroshorea leprosula</name>
    <dbReference type="NCBI Taxonomy" id="152421"/>
    <lineage>
        <taxon>Eukaryota</taxon>
        <taxon>Viridiplantae</taxon>
        <taxon>Streptophyta</taxon>
        <taxon>Embryophyta</taxon>
        <taxon>Tracheophyta</taxon>
        <taxon>Spermatophyta</taxon>
        <taxon>Magnoliopsida</taxon>
        <taxon>eudicotyledons</taxon>
        <taxon>Gunneridae</taxon>
        <taxon>Pentapetalae</taxon>
        <taxon>rosids</taxon>
        <taxon>malvids</taxon>
        <taxon>Malvales</taxon>
        <taxon>Dipterocarpaceae</taxon>
        <taxon>Rubroshorea</taxon>
    </lineage>
</organism>
<dbReference type="Gene3D" id="3.40.640.10">
    <property type="entry name" value="Type I PLP-dependent aspartate aminotransferase-like (Major domain)"/>
    <property type="match status" value="1"/>
</dbReference>
<evidence type="ECO:0000313" key="3">
    <source>
        <dbReference type="EMBL" id="GKU91190.1"/>
    </source>
</evidence>
<dbReference type="InterPro" id="IPR000192">
    <property type="entry name" value="Aminotrans_V_dom"/>
</dbReference>
<proteinExistence type="predicted"/>
<dbReference type="Pfam" id="PF00266">
    <property type="entry name" value="Aminotran_5"/>
    <property type="match status" value="1"/>
</dbReference>
<comment type="caution">
    <text evidence="3">The sequence shown here is derived from an EMBL/GenBank/DDBJ whole genome shotgun (WGS) entry which is preliminary data.</text>
</comment>
<dbReference type="InterPro" id="IPR015424">
    <property type="entry name" value="PyrdxlP-dep_Trfase"/>
</dbReference>
<sequence length="455" mass="50373">MASSLDSQPTANGTFAADPASHIAKKPKILSTITPAEILSEFSHHDPSVTRINNGSFGSCPASVLSAQKQIQLQFLCQPDDFYVNHLQPGILRSRTLIKQFINADHVDEVSIVDNATTAASIFLQQIAWGFAEGRFQKGDAAVMLHYAYGSVKKSMEAHITRAGGHVIEVPLPFPVTSPDEIVQEFRRTLQRGKTGGRRIRFAVIDHVSSMPSVVIPVKELVQICREEGVDQVFVDAAHGIGCVDVDVKEIGADFYTSNLYKWFFCPPSVAFLYCKRSVESSCNLHHPVVSHVYGNGLAIESAWIGNRDYSPQLVVPKAVEFINRFEGGIEGIKKRNHQGVVEMGEMLAKAWGTHLGCPPQMCSSMIMVGLPACLGIWSSEDCLKLRTHLRDKFAVEVPIYYRAPKDGEVGPVTGYARISYQVYNKPEDYFKFRDIINKLVFEGFTCESLSNEKA</sequence>
<dbReference type="AlphaFoldDB" id="A0AAV5HWT5"/>
<evidence type="ECO:0000259" key="2">
    <source>
        <dbReference type="Pfam" id="PF00266"/>
    </source>
</evidence>
<evidence type="ECO:0000256" key="1">
    <source>
        <dbReference type="ARBA" id="ARBA00022898"/>
    </source>
</evidence>
<protein>
    <recommendedName>
        <fullName evidence="2">Aminotransferase class V domain-containing protein</fullName>
    </recommendedName>
</protein>
<dbReference type="EMBL" id="BPVZ01000005">
    <property type="protein sequence ID" value="GKU91190.1"/>
    <property type="molecule type" value="Genomic_DNA"/>
</dbReference>
<dbReference type="SUPFAM" id="SSF53383">
    <property type="entry name" value="PLP-dependent transferases"/>
    <property type="match status" value="1"/>
</dbReference>
<accession>A0AAV5HWT5</accession>
<dbReference type="PANTHER" id="PTHR43092">
    <property type="entry name" value="L-CYSTEINE DESULFHYDRASE"/>
    <property type="match status" value="1"/>
</dbReference>